<dbReference type="InterPro" id="IPR011344">
    <property type="entry name" value="ssDNA-bd"/>
</dbReference>
<proteinExistence type="inferred from homology"/>
<feature type="compositionally biased region" description="Acidic residues" evidence="4">
    <location>
        <begin position="116"/>
        <end position="133"/>
    </location>
</feature>
<dbReference type="OrthoDB" id="9809878at2"/>
<dbReference type="EMBL" id="JMFG01000012">
    <property type="protein sequence ID" value="KDA54073.1"/>
    <property type="molecule type" value="Genomic_DNA"/>
</dbReference>
<keyword evidence="1 2" id="KW-0238">DNA-binding</keyword>
<organism evidence="6 7">
    <name type="scientific">Thermoanaerobaculum aquaticum</name>
    <dbReference type="NCBI Taxonomy" id="1312852"/>
    <lineage>
        <taxon>Bacteria</taxon>
        <taxon>Pseudomonadati</taxon>
        <taxon>Acidobacteriota</taxon>
        <taxon>Thermoanaerobaculia</taxon>
        <taxon>Thermoanaerobaculales</taxon>
        <taxon>Thermoanaerobaculaceae</taxon>
        <taxon>Thermoanaerobaculum</taxon>
    </lineage>
</organism>
<evidence type="ECO:0000256" key="4">
    <source>
        <dbReference type="SAM" id="MobiDB-lite"/>
    </source>
</evidence>
<dbReference type="GO" id="GO:0006260">
    <property type="term" value="P:DNA replication"/>
    <property type="evidence" value="ECO:0007669"/>
    <property type="project" value="InterPro"/>
</dbReference>
<dbReference type="NCBIfam" id="TIGR00621">
    <property type="entry name" value="ssb"/>
    <property type="match status" value="1"/>
</dbReference>
<dbReference type="GO" id="GO:0009295">
    <property type="term" value="C:nucleoid"/>
    <property type="evidence" value="ECO:0007669"/>
    <property type="project" value="TreeGrafter"/>
</dbReference>
<dbReference type="HAMAP" id="MF_00984">
    <property type="entry name" value="SSB"/>
    <property type="match status" value="1"/>
</dbReference>
<protein>
    <recommendedName>
        <fullName evidence="2 3">Single-stranded DNA-binding protein</fullName>
        <shortName evidence="2">SSB</shortName>
    </recommendedName>
</protein>
<dbReference type="AlphaFoldDB" id="A0A062XTB0"/>
<sequence length="133" mass="15131">MSVNKVIIVGNVGREVELRHTPSGVAVARFSVATNERWRDKDGNRQEHTEWHTVVAWGKLAEFCQQYVTKGRQVYVEGSLRTRTYDDDKGNRRYFTEIRAQTIQLLGRREGAAEGGAEEAPELPPEVEDDVPF</sequence>
<dbReference type="PANTHER" id="PTHR10302:SF27">
    <property type="entry name" value="SINGLE-STRANDED DNA-BINDING PROTEIN"/>
    <property type="match status" value="1"/>
</dbReference>
<comment type="subunit">
    <text evidence="2">Homotetramer.</text>
</comment>
<comment type="caution">
    <text evidence="6">The sequence shown here is derived from an EMBL/GenBank/DDBJ whole genome shotgun (WGS) entry which is preliminary data.</text>
</comment>
<dbReference type="Proteomes" id="UP000027284">
    <property type="component" value="Unassembled WGS sequence"/>
</dbReference>
<gene>
    <name evidence="6" type="ORF">EG19_01185</name>
    <name evidence="5" type="ORF">ENQ31_01280</name>
</gene>
<evidence type="ECO:0000313" key="7">
    <source>
        <dbReference type="Proteomes" id="UP000027284"/>
    </source>
</evidence>
<evidence type="ECO:0000313" key="5">
    <source>
        <dbReference type="EMBL" id="HET46787.1"/>
    </source>
</evidence>
<reference evidence="5" key="2">
    <citation type="journal article" date="2020" name="mSystems">
        <title>Genome- and Community-Level Interaction Insights into Carbon Utilization and Element Cycling Functions of Hydrothermarchaeota in Hydrothermal Sediment.</title>
        <authorList>
            <person name="Zhou Z."/>
            <person name="Liu Y."/>
            <person name="Xu W."/>
            <person name="Pan J."/>
            <person name="Luo Z.H."/>
            <person name="Li M."/>
        </authorList>
    </citation>
    <scope>NUCLEOTIDE SEQUENCE [LARGE SCALE GENOMIC DNA]</scope>
    <source>
        <strain evidence="5">SpSt-299</strain>
    </source>
</reference>
<dbReference type="Gene3D" id="2.40.50.140">
    <property type="entry name" value="Nucleic acid-binding proteins"/>
    <property type="match status" value="1"/>
</dbReference>
<dbReference type="STRING" id="1312852.EG19_01185"/>
<evidence type="ECO:0000256" key="2">
    <source>
        <dbReference type="HAMAP-Rule" id="MF_00984"/>
    </source>
</evidence>
<reference evidence="6 7" key="1">
    <citation type="submission" date="2014-04" db="EMBL/GenBank/DDBJ databases">
        <title>The Genome Sequence of Thermoanaerobaculum aquaticum MP-01, The First Cultivated Group 23 Acidobacterium.</title>
        <authorList>
            <person name="Stamps B.W."/>
            <person name="Losey N.A."/>
            <person name="Lawson P.A."/>
            <person name="Stevenson B.S."/>
        </authorList>
    </citation>
    <scope>NUCLEOTIDE SEQUENCE [LARGE SCALE GENOMIC DNA]</scope>
    <source>
        <strain evidence="6 7">MP-01</strain>
    </source>
</reference>
<dbReference type="CDD" id="cd04496">
    <property type="entry name" value="SSB_OBF"/>
    <property type="match status" value="1"/>
</dbReference>
<accession>A0A062XTB0</accession>
<dbReference type="InterPro" id="IPR000424">
    <property type="entry name" value="Primosome_PriB/ssb"/>
</dbReference>
<dbReference type="PROSITE" id="PS50935">
    <property type="entry name" value="SSB"/>
    <property type="match status" value="1"/>
</dbReference>
<dbReference type="GO" id="GO:0003697">
    <property type="term" value="F:single-stranded DNA binding"/>
    <property type="evidence" value="ECO:0007669"/>
    <property type="project" value="UniProtKB-UniRule"/>
</dbReference>
<dbReference type="RefSeq" id="WP_038048347.1">
    <property type="nucleotide sequence ID" value="NZ_JMFG01000012.1"/>
</dbReference>
<keyword evidence="7" id="KW-1185">Reference proteome</keyword>
<evidence type="ECO:0000256" key="1">
    <source>
        <dbReference type="ARBA" id="ARBA00023125"/>
    </source>
</evidence>
<name>A0A062XTB0_9BACT</name>
<evidence type="ECO:0000313" key="6">
    <source>
        <dbReference type="EMBL" id="KDA54073.1"/>
    </source>
</evidence>
<dbReference type="Pfam" id="PF00436">
    <property type="entry name" value="SSB"/>
    <property type="match status" value="1"/>
</dbReference>
<dbReference type="PIRSF" id="PIRSF002070">
    <property type="entry name" value="SSB"/>
    <property type="match status" value="1"/>
</dbReference>
<dbReference type="InterPro" id="IPR012340">
    <property type="entry name" value="NA-bd_OB-fold"/>
</dbReference>
<comment type="caution">
    <text evidence="2">Lacks conserved residue(s) required for the propagation of feature annotation.</text>
</comment>
<dbReference type="SUPFAM" id="SSF50249">
    <property type="entry name" value="Nucleic acid-binding proteins"/>
    <property type="match status" value="1"/>
</dbReference>
<dbReference type="EMBL" id="DSMR01000091">
    <property type="protein sequence ID" value="HET46787.1"/>
    <property type="molecule type" value="Genomic_DNA"/>
</dbReference>
<dbReference type="PANTHER" id="PTHR10302">
    <property type="entry name" value="SINGLE-STRANDED DNA-BINDING PROTEIN"/>
    <property type="match status" value="1"/>
</dbReference>
<evidence type="ECO:0000256" key="3">
    <source>
        <dbReference type="PIRNR" id="PIRNR002070"/>
    </source>
</evidence>
<feature type="region of interest" description="Disordered" evidence="4">
    <location>
        <begin position="107"/>
        <end position="133"/>
    </location>
</feature>